<evidence type="ECO:0000256" key="8">
    <source>
        <dbReference type="ARBA" id="ARBA00023329"/>
    </source>
</evidence>
<dbReference type="Gene3D" id="3.30.450.60">
    <property type="match status" value="1"/>
</dbReference>
<organism evidence="11 12">
    <name type="scientific">Hevea brasiliensis</name>
    <name type="common">Para rubber tree</name>
    <name type="synonym">Siphonia brasiliensis</name>
    <dbReference type="NCBI Taxonomy" id="3981"/>
    <lineage>
        <taxon>Eukaryota</taxon>
        <taxon>Viridiplantae</taxon>
        <taxon>Streptophyta</taxon>
        <taxon>Embryophyta</taxon>
        <taxon>Tracheophyta</taxon>
        <taxon>Spermatophyta</taxon>
        <taxon>Magnoliopsida</taxon>
        <taxon>eudicotyledons</taxon>
        <taxon>Gunneridae</taxon>
        <taxon>Pentapetalae</taxon>
        <taxon>rosids</taxon>
        <taxon>fabids</taxon>
        <taxon>Malpighiales</taxon>
        <taxon>Euphorbiaceae</taxon>
        <taxon>Crotonoideae</taxon>
        <taxon>Micrandreae</taxon>
        <taxon>Hevea</taxon>
    </lineage>
</organism>
<evidence type="ECO:0000259" key="10">
    <source>
        <dbReference type="Pfam" id="PF01217"/>
    </source>
</evidence>
<keyword evidence="8" id="KW-0968">Cytoplasmic vesicle</keyword>
<keyword evidence="6" id="KW-0333">Golgi apparatus</keyword>
<dbReference type="PANTHER" id="PTHR11753">
    <property type="entry name" value="ADAPTOR COMPLEXES SMALL SUBUNIT FAMILY"/>
    <property type="match status" value="1"/>
</dbReference>
<evidence type="ECO:0000256" key="6">
    <source>
        <dbReference type="ARBA" id="ARBA00023034"/>
    </source>
</evidence>
<evidence type="ECO:0000256" key="2">
    <source>
        <dbReference type="ARBA" id="ARBA00004555"/>
    </source>
</evidence>
<keyword evidence="4 9" id="KW-0813">Transport</keyword>
<proteinExistence type="inferred from homology"/>
<comment type="caution">
    <text evidence="11">The sequence shown here is derived from an EMBL/GenBank/DDBJ whole genome shotgun (WGS) entry which is preliminary data.</text>
</comment>
<name>A0ABQ9KPT0_HEVBR</name>
<dbReference type="InterPro" id="IPR044733">
    <property type="entry name" value="AP1_sigma"/>
</dbReference>
<reference evidence="11" key="1">
    <citation type="journal article" date="2023" name="Plant Biotechnol. J.">
        <title>Chromosome-level wild Hevea brasiliensis genome provides new tools for genomic-assisted breeding and valuable loci to elevate rubber yield.</title>
        <authorList>
            <person name="Cheng H."/>
            <person name="Song X."/>
            <person name="Hu Y."/>
            <person name="Wu T."/>
            <person name="Yang Q."/>
            <person name="An Z."/>
            <person name="Feng S."/>
            <person name="Deng Z."/>
            <person name="Wu W."/>
            <person name="Zeng X."/>
            <person name="Tu M."/>
            <person name="Wang X."/>
            <person name="Huang H."/>
        </authorList>
    </citation>
    <scope>NUCLEOTIDE SEQUENCE</scope>
    <source>
        <strain evidence="11">MT/VB/25A 57/8</strain>
    </source>
</reference>
<protein>
    <recommendedName>
        <fullName evidence="9">AP complex subunit sigma</fullName>
    </recommendedName>
</protein>
<dbReference type="InterPro" id="IPR011012">
    <property type="entry name" value="Longin-like_dom_sf"/>
</dbReference>
<accession>A0ABQ9KPT0</accession>
<dbReference type="EMBL" id="JARPOI010000016">
    <property type="protein sequence ID" value="KAJ9145806.1"/>
    <property type="molecule type" value="Genomic_DNA"/>
</dbReference>
<keyword evidence="5 9" id="KW-0653">Protein transport</keyword>
<evidence type="ECO:0000256" key="9">
    <source>
        <dbReference type="PIRNR" id="PIRNR015588"/>
    </source>
</evidence>
<dbReference type="PROSITE" id="PS00989">
    <property type="entry name" value="CLAT_ADAPTOR_S"/>
    <property type="match status" value="1"/>
</dbReference>
<comment type="similarity">
    <text evidence="3 9">Belongs to the adaptor complexes small subunit family.</text>
</comment>
<evidence type="ECO:0000313" key="12">
    <source>
        <dbReference type="Proteomes" id="UP001174677"/>
    </source>
</evidence>
<gene>
    <name evidence="11" type="ORF">P3X46_028141</name>
</gene>
<sequence>MIHFVLLISRQGKVRLTKWYSPYSQKERSKVIRELSGIVINRGPKLCNFVEWKGLKVVYRRYAGLYFCMCIDEDDNELEGLDIIHHYVEILDRYFGSVCELDLIFNFHKAYYILDEIVIAGELQESSKRTVIRLMSAHDSLVEMAKEQASSISNMIAQVTK</sequence>
<dbReference type="PIRSF" id="PIRSF015588">
    <property type="entry name" value="AP_complex_sigma"/>
    <property type="match status" value="1"/>
</dbReference>
<dbReference type="CDD" id="cd14831">
    <property type="entry name" value="AP1_sigma"/>
    <property type="match status" value="1"/>
</dbReference>
<evidence type="ECO:0000256" key="5">
    <source>
        <dbReference type="ARBA" id="ARBA00022927"/>
    </source>
</evidence>
<evidence type="ECO:0000256" key="4">
    <source>
        <dbReference type="ARBA" id="ARBA00022448"/>
    </source>
</evidence>
<dbReference type="Pfam" id="PF01217">
    <property type="entry name" value="Clat_adaptor_s"/>
    <property type="match status" value="1"/>
</dbReference>
<comment type="subcellular location">
    <subcellularLocation>
        <location evidence="1">Cytoplasmic vesicle membrane</location>
    </subcellularLocation>
    <subcellularLocation>
        <location evidence="2">Golgi apparatus</location>
    </subcellularLocation>
</comment>
<evidence type="ECO:0000313" key="11">
    <source>
        <dbReference type="EMBL" id="KAJ9145806.1"/>
    </source>
</evidence>
<keyword evidence="12" id="KW-1185">Reference proteome</keyword>
<keyword evidence="7 9" id="KW-0472">Membrane</keyword>
<evidence type="ECO:0000256" key="3">
    <source>
        <dbReference type="ARBA" id="ARBA00006972"/>
    </source>
</evidence>
<dbReference type="InterPro" id="IPR000804">
    <property type="entry name" value="Clathrin_sm-chain_CS"/>
</dbReference>
<dbReference type="InterPro" id="IPR016635">
    <property type="entry name" value="AP_complex_ssu"/>
</dbReference>
<dbReference type="Proteomes" id="UP001174677">
    <property type="component" value="Chromosome 16"/>
</dbReference>
<evidence type="ECO:0000256" key="7">
    <source>
        <dbReference type="ARBA" id="ARBA00023136"/>
    </source>
</evidence>
<dbReference type="SUPFAM" id="SSF64356">
    <property type="entry name" value="SNARE-like"/>
    <property type="match status" value="1"/>
</dbReference>
<evidence type="ECO:0000256" key="1">
    <source>
        <dbReference type="ARBA" id="ARBA00004156"/>
    </source>
</evidence>
<dbReference type="InterPro" id="IPR022775">
    <property type="entry name" value="AP_mu_sigma_su"/>
</dbReference>
<feature type="domain" description="AP complex mu/sigma subunit" evidence="10">
    <location>
        <begin position="1"/>
        <end position="140"/>
    </location>
</feature>